<dbReference type="SMART" id="SM00066">
    <property type="entry name" value="GAL4"/>
    <property type="match status" value="1"/>
</dbReference>
<sequence>MARAKTPAACSNCRQKKIKCDGNQPFCGSCLRRKEHRCVYNRGQPSHSKSRVLLPRPRSSHQENSTPGRASPNSLAKHEEFFGGSSASSFTSQINSAIDARLGRAQPMAPGFNSVWPSRGKGTQPPQDDPGDNPLDYTLPRREFADDLLENYYGLVWVIVPMHDWVLFQTAYKSVWLGQPLPIPERIFYCMLNLTFALGSQFSGMIQPRKRRETGLAFWKRAHELFDPRLHDSASIEGVQCLILMGLYLQTTYESHQCWMTVGSAIRMAQSLGLHLHPSPRTATTRRESEMARRVWFGCVYMDRSLSMTFGRPSMIADWQCNMKFLPSMIDDDLLDSQVEPSAIRPDGKTTAVAFFIKTLELYKIVNDSLLELYMNPPDMPAKTNHTMVSVLQLDDRLVQWSRSVPDRLRYIPTSTSDTFIFQRQRIVLRARSVKPRFCQPSIKLNRKCTRYLYARIVILRPIVSEFCLKQARPKGESVYDSSLNECLVDRCSNLCFEAAHEIIEMIYSHLDRETVTGPVPAWWLAVLFVYTAATVLLAERIMPSDSDTQICTPWPANSSWHRAIDILKAYAKVGESAERCIVALEILLEKIQGQCQTIVRPTQKEALNLDSSTVIPEVSSQDQVTQFGDIGPFTSSLIDVEGMEFNVDDMFWLNCSVADILVGI</sequence>
<dbReference type="Gene3D" id="4.10.240.10">
    <property type="entry name" value="Zn(2)-C6 fungal-type DNA-binding domain"/>
    <property type="match status" value="1"/>
</dbReference>
<evidence type="ECO:0000313" key="8">
    <source>
        <dbReference type="Proteomes" id="UP000766486"/>
    </source>
</evidence>
<keyword evidence="4" id="KW-0539">Nucleus</keyword>
<comment type="caution">
    <text evidence="7">The sequence shown here is derived from an EMBL/GenBank/DDBJ whole genome shotgun (WGS) entry which is preliminary data.</text>
</comment>
<dbReference type="CDD" id="cd12148">
    <property type="entry name" value="fungal_TF_MHR"/>
    <property type="match status" value="1"/>
</dbReference>
<dbReference type="EMBL" id="CABFNS010000720">
    <property type="protein sequence ID" value="VUC24487.1"/>
    <property type="molecule type" value="Genomic_DNA"/>
</dbReference>
<feature type="domain" description="Zn(2)-C6 fungal-type" evidence="6">
    <location>
        <begin position="9"/>
        <end position="40"/>
    </location>
</feature>
<evidence type="ECO:0000256" key="5">
    <source>
        <dbReference type="SAM" id="MobiDB-lite"/>
    </source>
</evidence>
<dbReference type="CDD" id="cd00067">
    <property type="entry name" value="GAL4"/>
    <property type="match status" value="1"/>
</dbReference>
<dbReference type="PANTHER" id="PTHR47424:SF4">
    <property type="entry name" value="ZN(II)2CYS6 TRANSCRIPTION FACTOR (EUROFUNG)"/>
    <property type="match status" value="1"/>
</dbReference>
<keyword evidence="8" id="KW-1185">Reference proteome</keyword>
<evidence type="ECO:0000259" key="6">
    <source>
        <dbReference type="PROSITE" id="PS50048"/>
    </source>
</evidence>
<protein>
    <recommendedName>
        <fullName evidence="6">Zn(2)-C6 fungal-type domain-containing protein</fullName>
    </recommendedName>
</protein>
<reference evidence="7 8" key="1">
    <citation type="submission" date="2019-06" db="EMBL/GenBank/DDBJ databases">
        <authorList>
            <person name="Broberg M."/>
        </authorList>
    </citation>
    <scope>NUCLEOTIDE SEQUENCE [LARGE SCALE GENOMIC DNA]</scope>
</reference>
<accession>A0ABY6U180</accession>
<keyword evidence="1" id="KW-0479">Metal-binding</keyword>
<evidence type="ECO:0000256" key="1">
    <source>
        <dbReference type="ARBA" id="ARBA00022723"/>
    </source>
</evidence>
<dbReference type="InterPro" id="IPR001138">
    <property type="entry name" value="Zn2Cys6_DnaBD"/>
</dbReference>
<dbReference type="PROSITE" id="PS50048">
    <property type="entry name" value="ZN2_CY6_FUNGAL_2"/>
    <property type="match status" value="1"/>
</dbReference>
<feature type="region of interest" description="Disordered" evidence="5">
    <location>
        <begin position="41"/>
        <end position="76"/>
    </location>
</feature>
<dbReference type="SUPFAM" id="SSF57701">
    <property type="entry name" value="Zn2/Cys6 DNA-binding domain"/>
    <property type="match status" value="1"/>
</dbReference>
<evidence type="ECO:0000313" key="7">
    <source>
        <dbReference type="EMBL" id="VUC24487.1"/>
    </source>
</evidence>
<dbReference type="PANTHER" id="PTHR47424">
    <property type="entry name" value="REGULATORY PROTEIN GAL4"/>
    <property type="match status" value="1"/>
</dbReference>
<feature type="compositionally biased region" description="Polar residues" evidence="5">
    <location>
        <begin position="62"/>
        <end position="74"/>
    </location>
</feature>
<organism evidence="7 8">
    <name type="scientific">Bionectria ochroleuca</name>
    <name type="common">Gliocladium roseum</name>
    <dbReference type="NCBI Taxonomy" id="29856"/>
    <lineage>
        <taxon>Eukaryota</taxon>
        <taxon>Fungi</taxon>
        <taxon>Dikarya</taxon>
        <taxon>Ascomycota</taxon>
        <taxon>Pezizomycotina</taxon>
        <taxon>Sordariomycetes</taxon>
        <taxon>Hypocreomycetidae</taxon>
        <taxon>Hypocreales</taxon>
        <taxon>Bionectriaceae</taxon>
        <taxon>Clonostachys</taxon>
    </lineage>
</organism>
<name>A0ABY6U180_BIOOC</name>
<dbReference type="SMART" id="SM00906">
    <property type="entry name" value="Fungal_trans"/>
    <property type="match status" value="1"/>
</dbReference>
<dbReference type="InterPro" id="IPR036864">
    <property type="entry name" value="Zn2-C6_fun-type_DNA-bd_sf"/>
</dbReference>
<evidence type="ECO:0000256" key="3">
    <source>
        <dbReference type="ARBA" id="ARBA00023163"/>
    </source>
</evidence>
<proteinExistence type="predicted"/>
<dbReference type="InterPro" id="IPR051127">
    <property type="entry name" value="Fungal_SecMet_Regulators"/>
</dbReference>
<evidence type="ECO:0000256" key="4">
    <source>
        <dbReference type="ARBA" id="ARBA00023242"/>
    </source>
</evidence>
<dbReference type="Pfam" id="PF04082">
    <property type="entry name" value="Fungal_trans"/>
    <property type="match status" value="1"/>
</dbReference>
<dbReference type="PROSITE" id="PS00463">
    <property type="entry name" value="ZN2_CY6_FUNGAL_1"/>
    <property type="match status" value="1"/>
</dbReference>
<evidence type="ECO:0000256" key="2">
    <source>
        <dbReference type="ARBA" id="ARBA00023015"/>
    </source>
</evidence>
<gene>
    <name evidence="7" type="ORF">CLO192961_LOCUS143143</name>
</gene>
<dbReference type="InterPro" id="IPR007219">
    <property type="entry name" value="XnlR_reg_dom"/>
</dbReference>
<dbReference type="Proteomes" id="UP000766486">
    <property type="component" value="Unassembled WGS sequence"/>
</dbReference>
<dbReference type="Pfam" id="PF00172">
    <property type="entry name" value="Zn_clus"/>
    <property type="match status" value="1"/>
</dbReference>
<feature type="region of interest" description="Disordered" evidence="5">
    <location>
        <begin position="111"/>
        <end position="136"/>
    </location>
</feature>
<keyword evidence="3" id="KW-0804">Transcription</keyword>
<keyword evidence="2" id="KW-0805">Transcription regulation</keyword>